<protein>
    <submittedName>
        <fullName evidence="2">Uncharacterized protein</fullName>
    </submittedName>
</protein>
<evidence type="ECO:0000313" key="3">
    <source>
        <dbReference type="Proteomes" id="UP000501802"/>
    </source>
</evidence>
<feature type="transmembrane region" description="Helical" evidence="1">
    <location>
        <begin position="22"/>
        <end position="45"/>
    </location>
</feature>
<sequence>MFTALYELLIGKNPDPTYRNTVFTPVGLLTLVLMLGLAAIFYLLLGRWKAIFHRTSHWVITLVVALIIAFSLAVSYAKDATGEPEADSYMLGFGGVNLILAGLLFFGFSLLFRRGSKFARYTPF</sequence>
<keyword evidence="1" id="KW-1133">Transmembrane helix</keyword>
<dbReference type="AlphaFoldDB" id="A0A6G9ALW5"/>
<dbReference type="EMBL" id="CP050063">
    <property type="protein sequence ID" value="QIP13400.1"/>
    <property type="molecule type" value="Genomic_DNA"/>
</dbReference>
<keyword evidence="1" id="KW-0812">Transmembrane</keyword>
<keyword evidence="1" id="KW-0472">Membrane</keyword>
<evidence type="ECO:0000313" key="2">
    <source>
        <dbReference type="EMBL" id="QIP13400.1"/>
    </source>
</evidence>
<name>A0A6G9ALW5_9BACT</name>
<keyword evidence="3" id="KW-1185">Reference proteome</keyword>
<feature type="transmembrane region" description="Helical" evidence="1">
    <location>
        <begin position="57"/>
        <end position="77"/>
    </location>
</feature>
<organism evidence="2 3">
    <name type="scientific">Spirosoma aureum</name>
    <dbReference type="NCBI Taxonomy" id="2692134"/>
    <lineage>
        <taxon>Bacteria</taxon>
        <taxon>Pseudomonadati</taxon>
        <taxon>Bacteroidota</taxon>
        <taxon>Cytophagia</taxon>
        <taxon>Cytophagales</taxon>
        <taxon>Cytophagaceae</taxon>
        <taxon>Spirosoma</taxon>
    </lineage>
</organism>
<evidence type="ECO:0000256" key="1">
    <source>
        <dbReference type="SAM" id="Phobius"/>
    </source>
</evidence>
<accession>A0A6G9ALW5</accession>
<reference evidence="2 3" key="1">
    <citation type="submission" date="2020-03" db="EMBL/GenBank/DDBJ databases">
        <authorList>
            <person name="Kim M.K."/>
        </authorList>
    </citation>
    <scope>NUCLEOTIDE SEQUENCE [LARGE SCALE GENOMIC DNA]</scope>
    <source>
        <strain evidence="2 3">BT328</strain>
    </source>
</reference>
<dbReference type="KEGG" id="spib:G8759_12560"/>
<gene>
    <name evidence="2" type="ORF">G8759_12560</name>
</gene>
<dbReference type="RefSeq" id="WP_162386180.1">
    <property type="nucleotide sequence ID" value="NZ_CP050063.1"/>
</dbReference>
<proteinExistence type="predicted"/>
<dbReference type="Proteomes" id="UP000501802">
    <property type="component" value="Chromosome"/>
</dbReference>
<feature type="transmembrane region" description="Helical" evidence="1">
    <location>
        <begin position="89"/>
        <end position="112"/>
    </location>
</feature>